<protein>
    <submittedName>
        <fullName evidence="1">Uncharacterized protein</fullName>
    </submittedName>
</protein>
<evidence type="ECO:0000313" key="1">
    <source>
        <dbReference type="EMBL" id="MEB5475974.1"/>
    </source>
</evidence>
<gene>
    <name evidence="1" type="ORF">I2F25_02690</name>
</gene>
<sequence length="126" mass="14122">MTDTNQSILGVDSATKLLSENLVTILLEYLKDDECTSSSGRGYQLLKRGPCHVVHAFQSLNNLIGTKKNKFEATVLDEKDLIKIEFKVADQKWVFDKSTYNSINVLAEAIQQVYIKPVLEGLIDDS</sequence>
<dbReference type="Proteomes" id="UP001339883">
    <property type="component" value="Unassembled WGS sequence"/>
</dbReference>
<reference evidence="1 2" key="1">
    <citation type="submission" date="2019-08" db="EMBL/GenBank/DDBJ databases">
        <title>Five species of Acinetobacter isolated from floral nectar and animal pollinators.</title>
        <authorList>
            <person name="Hendry T.A."/>
        </authorList>
    </citation>
    <scope>NUCLEOTIDE SEQUENCE [LARGE SCALE GENOMIC DNA]</scope>
    <source>
        <strain evidence="1 2">MD18.27</strain>
    </source>
</reference>
<organism evidence="1 2">
    <name type="scientific">Acinetobacter pollinis</name>
    <dbReference type="NCBI Taxonomy" id="2605270"/>
    <lineage>
        <taxon>Bacteria</taxon>
        <taxon>Pseudomonadati</taxon>
        <taxon>Pseudomonadota</taxon>
        <taxon>Gammaproteobacteria</taxon>
        <taxon>Moraxellales</taxon>
        <taxon>Moraxellaceae</taxon>
        <taxon>Acinetobacter</taxon>
    </lineage>
</organism>
<accession>A0ABU6DQ62</accession>
<name>A0ABU6DQ62_9GAMM</name>
<comment type="caution">
    <text evidence="1">The sequence shown here is derived from an EMBL/GenBank/DDBJ whole genome shotgun (WGS) entry which is preliminary data.</text>
</comment>
<keyword evidence="2" id="KW-1185">Reference proteome</keyword>
<proteinExistence type="predicted"/>
<dbReference type="EMBL" id="VTDN01000002">
    <property type="protein sequence ID" value="MEB5475974.1"/>
    <property type="molecule type" value="Genomic_DNA"/>
</dbReference>
<evidence type="ECO:0000313" key="2">
    <source>
        <dbReference type="Proteomes" id="UP001339883"/>
    </source>
</evidence>
<dbReference type="RefSeq" id="WP_325774554.1">
    <property type="nucleotide sequence ID" value="NZ_VTDN01000002.1"/>
</dbReference>